<comment type="caution">
    <text evidence="3">The sequence shown here is derived from an EMBL/GenBank/DDBJ whole genome shotgun (WGS) entry which is preliminary data.</text>
</comment>
<organism evidence="3 4">
    <name type="scientific">Crenobacter oryzisoli</name>
    <dbReference type="NCBI Taxonomy" id="3056844"/>
    <lineage>
        <taxon>Bacteria</taxon>
        <taxon>Pseudomonadati</taxon>
        <taxon>Pseudomonadota</taxon>
        <taxon>Betaproteobacteria</taxon>
        <taxon>Neisseriales</taxon>
        <taxon>Neisseriaceae</taxon>
        <taxon>Crenobacter</taxon>
    </lineage>
</organism>
<evidence type="ECO:0000256" key="1">
    <source>
        <dbReference type="SAM" id="MobiDB-lite"/>
    </source>
</evidence>
<gene>
    <name evidence="3" type="ORF">QU481_12215</name>
</gene>
<keyword evidence="4" id="KW-1185">Reference proteome</keyword>
<reference evidence="3" key="1">
    <citation type="submission" date="2023-06" db="EMBL/GenBank/DDBJ databases">
        <authorList>
            <person name="Zhang S."/>
        </authorList>
    </citation>
    <scope>NUCLEOTIDE SEQUENCE</scope>
    <source>
        <strain evidence="3">SG2303</strain>
    </source>
</reference>
<dbReference type="RefSeq" id="WP_289830294.1">
    <property type="nucleotide sequence ID" value="NZ_JAUEDK010000020.1"/>
</dbReference>
<evidence type="ECO:0000313" key="4">
    <source>
        <dbReference type="Proteomes" id="UP001168540"/>
    </source>
</evidence>
<keyword evidence="2" id="KW-0732">Signal</keyword>
<proteinExistence type="predicted"/>
<name>A0ABT7XQ05_9NEIS</name>
<feature type="chain" id="PRO_5045841473" evidence="2">
    <location>
        <begin position="21"/>
        <end position="50"/>
    </location>
</feature>
<feature type="signal peptide" evidence="2">
    <location>
        <begin position="1"/>
        <end position="20"/>
    </location>
</feature>
<accession>A0ABT7XQ05</accession>
<dbReference type="EMBL" id="JAUEDK010000020">
    <property type="protein sequence ID" value="MDN0075654.1"/>
    <property type="molecule type" value="Genomic_DNA"/>
</dbReference>
<feature type="region of interest" description="Disordered" evidence="1">
    <location>
        <begin position="30"/>
        <end position="50"/>
    </location>
</feature>
<protein>
    <submittedName>
        <fullName evidence="3">Uncharacterized protein</fullName>
    </submittedName>
</protein>
<evidence type="ECO:0000313" key="3">
    <source>
        <dbReference type="EMBL" id="MDN0075654.1"/>
    </source>
</evidence>
<sequence length="50" mass="5274">MIKQALIALLLATSSAAVFAAPGDANGVAQHKQRLAQQQTQQTVSNQQAR</sequence>
<dbReference type="Proteomes" id="UP001168540">
    <property type="component" value="Unassembled WGS sequence"/>
</dbReference>
<feature type="compositionally biased region" description="Low complexity" evidence="1">
    <location>
        <begin position="35"/>
        <end position="50"/>
    </location>
</feature>
<evidence type="ECO:0000256" key="2">
    <source>
        <dbReference type="SAM" id="SignalP"/>
    </source>
</evidence>